<dbReference type="AlphaFoldDB" id="A0A7G8Q608"/>
<dbReference type="PANTHER" id="PTHR43630:SF1">
    <property type="entry name" value="POLY-BETA-1,6-N-ACETYL-D-GLUCOSAMINE SYNTHASE"/>
    <property type="match status" value="1"/>
</dbReference>
<dbReference type="KEGG" id="dtl:H8F01_03360"/>
<dbReference type="RefSeq" id="WP_187057673.1">
    <property type="nucleotide sequence ID" value="NZ_CP060412.1"/>
</dbReference>
<dbReference type="Gene3D" id="3.90.550.10">
    <property type="entry name" value="Spore Coat Polysaccharide Biosynthesis Protein SpsA, Chain A"/>
    <property type="match status" value="1"/>
</dbReference>
<gene>
    <name evidence="5" type="ORF">H8F01_03360</name>
</gene>
<keyword evidence="6" id="KW-1185">Reference proteome</keyword>
<keyword evidence="4" id="KW-0472">Membrane</keyword>
<evidence type="ECO:0000256" key="1">
    <source>
        <dbReference type="ARBA" id="ARBA00006739"/>
    </source>
</evidence>
<dbReference type="GO" id="GO:0016757">
    <property type="term" value="F:glycosyltransferase activity"/>
    <property type="evidence" value="ECO:0007669"/>
    <property type="project" value="UniProtKB-KW"/>
</dbReference>
<evidence type="ECO:0000313" key="6">
    <source>
        <dbReference type="Proteomes" id="UP000515873"/>
    </source>
</evidence>
<keyword evidence="2" id="KW-0328">Glycosyltransferase</keyword>
<dbReference type="SUPFAM" id="SSF53448">
    <property type="entry name" value="Nucleotide-diphospho-sugar transferases"/>
    <property type="match status" value="1"/>
</dbReference>
<dbReference type="CDD" id="cd06423">
    <property type="entry name" value="CESA_like"/>
    <property type="match status" value="1"/>
</dbReference>
<dbReference type="EMBL" id="CP060412">
    <property type="protein sequence ID" value="QNK02216.1"/>
    <property type="molecule type" value="Genomic_DNA"/>
</dbReference>
<dbReference type="PANTHER" id="PTHR43630">
    <property type="entry name" value="POLY-BETA-1,6-N-ACETYL-D-GLUCOSAMINE SYNTHASE"/>
    <property type="match status" value="1"/>
</dbReference>
<feature type="transmembrane region" description="Helical" evidence="4">
    <location>
        <begin position="77"/>
        <end position="102"/>
    </location>
</feature>
<feature type="transmembrane region" description="Helical" evidence="4">
    <location>
        <begin position="362"/>
        <end position="385"/>
    </location>
</feature>
<feature type="transmembrane region" description="Helical" evidence="4">
    <location>
        <begin position="435"/>
        <end position="456"/>
    </location>
</feature>
<evidence type="ECO:0000256" key="2">
    <source>
        <dbReference type="ARBA" id="ARBA00022676"/>
    </source>
</evidence>
<proteinExistence type="inferred from homology"/>
<organism evidence="5 6">
    <name type="scientific">Dyella telluris</name>
    <dbReference type="NCBI Taxonomy" id="2763498"/>
    <lineage>
        <taxon>Bacteria</taxon>
        <taxon>Pseudomonadati</taxon>
        <taxon>Pseudomonadota</taxon>
        <taxon>Gammaproteobacteria</taxon>
        <taxon>Lysobacterales</taxon>
        <taxon>Rhodanobacteraceae</taxon>
        <taxon>Dyella</taxon>
    </lineage>
</organism>
<evidence type="ECO:0000313" key="5">
    <source>
        <dbReference type="EMBL" id="QNK02216.1"/>
    </source>
</evidence>
<feature type="transmembrane region" description="Helical" evidence="4">
    <location>
        <begin position="44"/>
        <end position="65"/>
    </location>
</feature>
<protein>
    <submittedName>
        <fullName evidence="5">Glycosyltransferase family 2 protein</fullName>
    </submittedName>
</protein>
<name>A0A7G8Q608_9GAMM</name>
<dbReference type="InterPro" id="IPR029044">
    <property type="entry name" value="Nucleotide-diphossugar_trans"/>
</dbReference>
<dbReference type="Pfam" id="PF13641">
    <property type="entry name" value="Glyco_tranf_2_3"/>
    <property type="match status" value="1"/>
</dbReference>
<evidence type="ECO:0000256" key="4">
    <source>
        <dbReference type="SAM" id="Phobius"/>
    </source>
</evidence>
<keyword evidence="4" id="KW-1133">Transmembrane helix</keyword>
<sequence length="468" mass="53156">MSVDAPQLFKQPSSSQHVVPTLLPRTAANEQRRRWNYLSVRTKFALTLVLSLAWAVLSYVVAQQWMTELSKLAGSVLAHLMIVGIAILPGFMNAFLVVGLLLDRRPARHQFADHELPGITVLVAAYNEEDSILATLASLEKQDYPAPIEVFVINDGSSDRTMELLRSVRYPWLSVIDLKCNGGKANALNIGLSHATYPLTITLDADSYLYRHALRRLVERFLSDPPNTAAVAGAVLVRNSRENVVTRMQEWDYFHGIAAVKRLQSLFQGTLVAQGAFSLYRTDILRTVGGWPECVGEDIVLTWAILREGHRVGYCEDAITFTNAPTTFHQFVRQRQRWSRGLIEAFKAHGELLFRRRMSTLFIWWNLLFPYMDLVYTLVFIPGLLLACFGIYWLAGPMTLLVLPMAFLVNGLMYLIQSRMFHEQDLKVRRNPMGFLLYTLFYGIVLQPGCVLGYAAELLRLRKRWGTK</sequence>
<comment type="similarity">
    <text evidence="1">Belongs to the glycosyltransferase 2 family.</text>
</comment>
<reference evidence="5 6" key="1">
    <citation type="submission" date="2020-08" db="EMBL/GenBank/DDBJ databases">
        <title>Dyella sp. G9 isolated from forest soil.</title>
        <authorList>
            <person name="Fu J."/>
            <person name="Qiu L."/>
        </authorList>
    </citation>
    <scope>NUCLEOTIDE SEQUENCE [LARGE SCALE GENOMIC DNA]</scope>
    <source>
        <strain evidence="5 6">G9</strain>
    </source>
</reference>
<dbReference type="Proteomes" id="UP000515873">
    <property type="component" value="Chromosome"/>
</dbReference>
<keyword evidence="4" id="KW-0812">Transmembrane</keyword>
<evidence type="ECO:0000256" key="3">
    <source>
        <dbReference type="ARBA" id="ARBA00022679"/>
    </source>
</evidence>
<feature type="transmembrane region" description="Helical" evidence="4">
    <location>
        <begin position="391"/>
        <end position="415"/>
    </location>
</feature>
<accession>A0A7G8Q608</accession>
<keyword evidence="3 5" id="KW-0808">Transferase</keyword>